<dbReference type="PANTHER" id="PTHR33840">
    <property type="match status" value="1"/>
</dbReference>
<dbReference type="Proteomes" id="UP001056384">
    <property type="component" value="Chromosome 2"/>
</dbReference>
<evidence type="ECO:0000313" key="3">
    <source>
        <dbReference type="Proteomes" id="UP001056384"/>
    </source>
</evidence>
<reference evidence="2" key="1">
    <citation type="submission" date="2022-06" db="EMBL/GenBank/DDBJ databases">
        <title>Complete genome sequences of two strains of the flax pathogen Septoria linicola.</title>
        <authorList>
            <person name="Lapalu N."/>
            <person name="Simon A."/>
            <person name="Demenou B."/>
            <person name="Paumier D."/>
            <person name="Guillot M.-P."/>
            <person name="Gout L."/>
            <person name="Valade R."/>
        </authorList>
    </citation>
    <scope>NUCLEOTIDE SEQUENCE</scope>
    <source>
        <strain evidence="2">SE15195</strain>
    </source>
</reference>
<feature type="domain" description="T6SS Phospholipase effector Tle1-like catalytic" evidence="1">
    <location>
        <begin position="39"/>
        <end position="333"/>
    </location>
</feature>
<dbReference type="AlphaFoldDB" id="A0A9Q9AJQ8"/>
<keyword evidence="3" id="KW-1185">Reference proteome</keyword>
<dbReference type="InterPro" id="IPR018712">
    <property type="entry name" value="Tle1-like_cat"/>
</dbReference>
<dbReference type="PANTHER" id="PTHR33840:SF16">
    <property type="entry name" value="DUF2235 DOMAIN-CONTAINING PROTEIN"/>
    <property type="match status" value="1"/>
</dbReference>
<proteinExistence type="predicted"/>
<name>A0A9Q9AJQ8_9PEZI</name>
<gene>
    <name evidence="2" type="ORF">Slin15195_G036190</name>
</gene>
<dbReference type="EMBL" id="CP099419">
    <property type="protein sequence ID" value="USW50300.1"/>
    <property type="molecule type" value="Genomic_DNA"/>
</dbReference>
<protein>
    <recommendedName>
        <fullName evidence="1">T6SS Phospholipase effector Tle1-like catalytic domain-containing protein</fullName>
    </recommendedName>
</protein>
<organism evidence="2 3">
    <name type="scientific">Septoria linicola</name>
    <dbReference type="NCBI Taxonomy" id="215465"/>
    <lineage>
        <taxon>Eukaryota</taxon>
        <taxon>Fungi</taxon>
        <taxon>Dikarya</taxon>
        <taxon>Ascomycota</taxon>
        <taxon>Pezizomycotina</taxon>
        <taxon>Dothideomycetes</taxon>
        <taxon>Dothideomycetidae</taxon>
        <taxon>Mycosphaerellales</taxon>
        <taxon>Mycosphaerellaceae</taxon>
        <taxon>Septoria</taxon>
    </lineage>
</organism>
<sequence>MAQTRASQGCKHVVATVATSTKPDCNLCRNIDGSGTLAKRLIVCCDGTFNSSNQGVETHPTNIARLSRCIANVGYAADGAKMPQITYYQAGIGTDPTASGYTKARQGGFGAGLNGKVCEAYNYLTNNYGPGDEIFIFGFSRGAYTARVLASFICQFGLLSPGMMDYFDEIFEAYKKRGFSEHTFEEMAWAQEIAKPGELGLELNSKTDEAVTRYDCVKKWTHMHVNVRCVGVFDTVGSVGMSGYVSQPGQDVDWHSTSLQPKMDYVFHALALDENRGNFSPTLYYHYGATRQAGTVLRQCWFPGYHGDCGGHSDAAACTNSIDSLTFAWMIDQLTSAGLLQFSKPRLYFPVLKRIHDGPVNSTKVPESVEEASERRIKWSDGILNENNSLTYKFSSFVATRRLWHVRTPGQWRTAGEKDVEVCELEETIHPSVFHRMRETNSAYQPEGLPKKEWAYREKSDKSGHEWVRIVNGAEVAVIPEYQLLDIDKQKFEHKNLWSGSLEVCLAPEDVLGREEYETVKADVLDQVKTLRSSM</sequence>
<evidence type="ECO:0000259" key="1">
    <source>
        <dbReference type="Pfam" id="PF09994"/>
    </source>
</evidence>
<accession>A0A9Q9AJQ8</accession>
<dbReference type="Pfam" id="PF09994">
    <property type="entry name" value="T6SS_Tle1-like_cat"/>
    <property type="match status" value="1"/>
</dbReference>
<evidence type="ECO:0000313" key="2">
    <source>
        <dbReference type="EMBL" id="USW50300.1"/>
    </source>
</evidence>